<proteinExistence type="predicted"/>
<name>A0A9X1LY45_9MICO</name>
<evidence type="ECO:0008006" key="4">
    <source>
        <dbReference type="Google" id="ProtNLM"/>
    </source>
</evidence>
<dbReference type="Gene3D" id="3.30.70.270">
    <property type="match status" value="1"/>
</dbReference>
<keyword evidence="1" id="KW-1133">Transmembrane helix</keyword>
<evidence type="ECO:0000313" key="2">
    <source>
        <dbReference type="EMBL" id="MCC2034007.1"/>
    </source>
</evidence>
<organism evidence="2 3">
    <name type="scientific">Microbacterium allomyrinae</name>
    <dbReference type="NCBI Taxonomy" id="2830666"/>
    <lineage>
        <taxon>Bacteria</taxon>
        <taxon>Bacillati</taxon>
        <taxon>Actinomycetota</taxon>
        <taxon>Actinomycetes</taxon>
        <taxon>Micrococcales</taxon>
        <taxon>Microbacteriaceae</taxon>
        <taxon>Microbacterium</taxon>
    </lineage>
</organism>
<feature type="transmembrane region" description="Helical" evidence="1">
    <location>
        <begin position="12"/>
        <end position="34"/>
    </location>
</feature>
<protein>
    <recommendedName>
        <fullName evidence="4">GGDEF domain-containing protein</fullName>
    </recommendedName>
</protein>
<accession>A0A9X1LY45</accession>
<keyword evidence="3" id="KW-1185">Reference proteome</keyword>
<dbReference type="Proteomes" id="UP001139354">
    <property type="component" value="Unassembled WGS sequence"/>
</dbReference>
<sequence>MSDVPSMTGYELEIALAAIATLATMLTIGIAFMIRPSAATLYWTFAFALAMVATYGVTAGEINDLETLRRASLGALMGAPAFLWSGFRAQWGLRPHGWAGVALAVLSAVTLASVGDDNFTTAYRIAFLAASAFAGLFFIDWVRAPERRNDRLVLPLAIVSLAFVVLAVGSFAAGFFFPPSGGDDFALLRIIASIGMLAYVGCALVAVVGIAAREGGLVRTPTASTDWQLFERTATERLLRAQRTSEAWSVVYLRLDDAEDIRQTAGATALAKLSARFEEEVRSVFPAESDVGSPSTGTAVVLVPRADADVRDHLRAVLERVPDLDVDGSLAIRPTASAGWAPASVLGYDLDALVYTGREAASLASEKGGDRWERVGADVVQRLLSETEPR</sequence>
<dbReference type="EMBL" id="JAGTTN010000009">
    <property type="protein sequence ID" value="MCC2034007.1"/>
    <property type="molecule type" value="Genomic_DNA"/>
</dbReference>
<keyword evidence="1" id="KW-0812">Transmembrane</keyword>
<comment type="caution">
    <text evidence="2">The sequence shown here is derived from an EMBL/GenBank/DDBJ whole genome shotgun (WGS) entry which is preliminary data.</text>
</comment>
<gene>
    <name evidence="2" type="ORF">KEC57_17605</name>
</gene>
<dbReference type="SUPFAM" id="SSF55073">
    <property type="entry name" value="Nucleotide cyclase"/>
    <property type="match status" value="1"/>
</dbReference>
<feature type="transmembrane region" description="Helical" evidence="1">
    <location>
        <begin position="41"/>
        <end position="62"/>
    </location>
</feature>
<reference evidence="2" key="1">
    <citation type="submission" date="2021-04" db="EMBL/GenBank/DDBJ databases">
        <title>Microbacterium tenobrionis sp. nov. and Microbacterium allomyrinae sp. nov., isolated from larvae of Tenobrio molitor and Allomyrina dichotoma, respectively.</title>
        <authorList>
            <person name="Lee S.D."/>
        </authorList>
    </citation>
    <scope>NUCLEOTIDE SEQUENCE</scope>
    <source>
        <strain evidence="2">BWT-G7</strain>
    </source>
</reference>
<feature type="transmembrane region" description="Helical" evidence="1">
    <location>
        <begin position="121"/>
        <end position="142"/>
    </location>
</feature>
<evidence type="ECO:0000256" key="1">
    <source>
        <dbReference type="SAM" id="Phobius"/>
    </source>
</evidence>
<feature type="transmembrane region" description="Helical" evidence="1">
    <location>
        <begin position="190"/>
        <end position="212"/>
    </location>
</feature>
<feature type="transmembrane region" description="Helical" evidence="1">
    <location>
        <begin position="154"/>
        <end position="178"/>
    </location>
</feature>
<feature type="transmembrane region" description="Helical" evidence="1">
    <location>
        <begin position="97"/>
        <end position="115"/>
    </location>
</feature>
<dbReference type="AlphaFoldDB" id="A0A9X1LY45"/>
<dbReference type="InterPro" id="IPR043128">
    <property type="entry name" value="Rev_trsase/Diguanyl_cyclase"/>
</dbReference>
<dbReference type="RefSeq" id="WP_229386009.1">
    <property type="nucleotide sequence ID" value="NZ_JAGTTN010000009.1"/>
</dbReference>
<dbReference type="InterPro" id="IPR029787">
    <property type="entry name" value="Nucleotide_cyclase"/>
</dbReference>
<keyword evidence="1" id="KW-0472">Membrane</keyword>
<evidence type="ECO:0000313" key="3">
    <source>
        <dbReference type="Proteomes" id="UP001139354"/>
    </source>
</evidence>